<gene>
    <name evidence="1" type="ORF">GCM10023331_29250</name>
</gene>
<name>A0ABP9DEA3_9BACT</name>
<dbReference type="EMBL" id="BAABJX010000045">
    <property type="protein sequence ID" value="GAA4842378.1"/>
    <property type="molecule type" value="Genomic_DNA"/>
</dbReference>
<organism evidence="1 2">
    <name type="scientific">Algivirga pacifica</name>
    <dbReference type="NCBI Taxonomy" id="1162670"/>
    <lineage>
        <taxon>Bacteria</taxon>
        <taxon>Pseudomonadati</taxon>
        <taxon>Bacteroidota</taxon>
        <taxon>Cytophagia</taxon>
        <taxon>Cytophagales</taxon>
        <taxon>Flammeovirgaceae</taxon>
        <taxon>Algivirga</taxon>
    </lineage>
</organism>
<evidence type="ECO:0000313" key="2">
    <source>
        <dbReference type="Proteomes" id="UP001500298"/>
    </source>
</evidence>
<evidence type="ECO:0000313" key="1">
    <source>
        <dbReference type="EMBL" id="GAA4842378.1"/>
    </source>
</evidence>
<reference evidence="2" key="1">
    <citation type="journal article" date="2019" name="Int. J. Syst. Evol. Microbiol.">
        <title>The Global Catalogue of Microorganisms (GCM) 10K type strain sequencing project: providing services to taxonomists for standard genome sequencing and annotation.</title>
        <authorList>
            <consortium name="The Broad Institute Genomics Platform"/>
            <consortium name="The Broad Institute Genome Sequencing Center for Infectious Disease"/>
            <person name="Wu L."/>
            <person name="Ma J."/>
        </authorList>
    </citation>
    <scope>NUCLEOTIDE SEQUENCE [LARGE SCALE GENOMIC DNA]</scope>
    <source>
        <strain evidence="2">JCM 18326</strain>
    </source>
</reference>
<accession>A0ABP9DEA3</accession>
<keyword evidence="2" id="KW-1185">Reference proteome</keyword>
<comment type="caution">
    <text evidence="1">The sequence shown here is derived from an EMBL/GenBank/DDBJ whole genome shotgun (WGS) entry which is preliminary data.</text>
</comment>
<sequence>MGISQVNVVNRSRYEHVEEVMTYMSEQLLLDTVTVLLTHQGYATLAQGHEDYAILRKLSPRLYRIYLSKRIPKYYISTVLTHELVHIQQYQLGKLFFLDQEKRKLSYNGDVIDLGLYEYKDRPHEIDAQQKAEYLVIVHKKALKKVLK</sequence>
<dbReference type="Proteomes" id="UP001500298">
    <property type="component" value="Unassembled WGS sequence"/>
</dbReference>
<protein>
    <recommendedName>
        <fullName evidence="3">SprT-like domain-containing protein</fullName>
    </recommendedName>
</protein>
<evidence type="ECO:0008006" key="3">
    <source>
        <dbReference type="Google" id="ProtNLM"/>
    </source>
</evidence>
<proteinExistence type="predicted"/>